<comment type="similarity">
    <text evidence="1">Belongs to the nematode receptor-like protein sre family.</text>
</comment>
<accession>A0A7E4WDL8</accession>
<evidence type="ECO:0000313" key="4">
    <source>
        <dbReference type="WBParaSite" id="Pan_g9399.t1"/>
    </source>
</evidence>
<keyword evidence="2" id="KW-0812">Transmembrane</keyword>
<keyword evidence="2" id="KW-0472">Membrane</keyword>
<dbReference type="Proteomes" id="UP000492821">
    <property type="component" value="Unassembled WGS sequence"/>
</dbReference>
<organism evidence="3 4">
    <name type="scientific">Panagrellus redivivus</name>
    <name type="common">Microworm</name>
    <dbReference type="NCBI Taxonomy" id="6233"/>
    <lineage>
        <taxon>Eukaryota</taxon>
        <taxon>Metazoa</taxon>
        <taxon>Ecdysozoa</taxon>
        <taxon>Nematoda</taxon>
        <taxon>Chromadorea</taxon>
        <taxon>Rhabditida</taxon>
        <taxon>Tylenchina</taxon>
        <taxon>Panagrolaimomorpha</taxon>
        <taxon>Panagrolaimoidea</taxon>
        <taxon>Panagrolaimidae</taxon>
        <taxon>Panagrellus</taxon>
    </lineage>
</organism>
<feature type="transmembrane region" description="Helical" evidence="2">
    <location>
        <begin position="172"/>
        <end position="195"/>
    </location>
</feature>
<dbReference type="AlphaFoldDB" id="A0A7E4WDL8"/>
<keyword evidence="3" id="KW-1185">Reference proteome</keyword>
<proteinExistence type="inferred from homology"/>
<feature type="transmembrane region" description="Helical" evidence="2">
    <location>
        <begin position="207"/>
        <end position="225"/>
    </location>
</feature>
<evidence type="ECO:0000256" key="2">
    <source>
        <dbReference type="SAM" id="Phobius"/>
    </source>
</evidence>
<dbReference type="Pfam" id="PF03125">
    <property type="entry name" value="Sre"/>
    <property type="match status" value="1"/>
</dbReference>
<evidence type="ECO:0000313" key="3">
    <source>
        <dbReference type="Proteomes" id="UP000492821"/>
    </source>
</evidence>
<dbReference type="WBParaSite" id="Pan_g9399.t1">
    <property type="protein sequence ID" value="Pan_g9399.t1"/>
    <property type="gene ID" value="Pan_g9399"/>
</dbReference>
<dbReference type="GO" id="GO:0007606">
    <property type="term" value="P:sensory perception of chemical stimulus"/>
    <property type="evidence" value="ECO:0007669"/>
    <property type="project" value="InterPro"/>
</dbReference>
<evidence type="ECO:0000256" key="1">
    <source>
        <dbReference type="ARBA" id="ARBA00006803"/>
    </source>
</evidence>
<name>A0A7E4WDL8_PANRE</name>
<dbReference type="PANTHER" id="PTHR47518:SF9">
    <property type="entry name" value="SERPENTINE RECEPTOR, CLASS T"/>
    <property type="match status" value="1"/>
</dbReference>
<dbReference type="InterPro" id="IPR052854">
    <property type="entry name" value="Serpentine_rcpt_epsilon"/>
</dbReference>
<dbReference type="PANTHER" id="PTHR47518">
    <property type="entry name" value="SERPENTINE RECEPTOR CLASS EPSILON-13-RELATED"/>
    <property type="match status" value="1"/>
</dbReference>
<dbReference type="InterPro" id="IPR004151">
    <property type="entry name" value="7TM_GPCR_serpentine_rcpt_Sre"/>
</dbReference>
<feature type="transmembrane region" description="Helical" evidence="2">
    <location>
        <begin position="83"/>
        <end position="104"/>
    </location>
</feature>
<keyword evidence="2" id="KW-1133">Transmembrane helix</keyword>
<dbReference type="GO" id="GO:0016020">
    <property type="term" value="C:membrane"/>
    <property type="evidence" value="ECO:0007669"/>
    <property type="project" value="InterPro"/>
</dbReference>
<feature type="transmembrane region" description="Helical" evidence="2">
    <location>
        <begin position="110"/>
        <end position="135"/>
    </location>
</feature>
<protein>
    <submittedName>
        <fullName evidence="4">7TM_GPCR_Srx domain-containing protein</fullName>
    </submittedName>
</protein>
<reference evidence="3" key="1">
    <citation type="journal article" date="2013" name="Genetics">
        <title>The draft genome and transcriptome of Panagrellus redivivus are shaped by the harsh demands of a free-living lifestyle.</title>
        <authorList>
            <person name="Srinivasan J."/>
            <person name="Dillman A.R."/>
            <person name="Macchietto M.G."/>
            <person name="Heikkinen L."/>
            <person name="Lakso M."/>
            <person name="Fracchia K.M."/>
            <person name="Antoshechkin I."/>
            <person name="Mortazavi A."/>
            <person name="Wong G."/>
            <person name="Sternberg P.W."/>
        </authorList>
    </citation>
    <scope>NUCLEOTIDE SEQUENCE [LARGE SCALE GENOMIC DNA]</scope>
    <source>
        <strain evidence="3">MT8872</strain>
    </source>
</reference>
<sequence>MSHGVGNASRGFYTNKQSDFRKIITTFDVFSDFGIWISFMQFPFHAKNIVVVQCNVNPMLLGLERFMATVYVKQYEQIRMEGIAVGVIVTSWTLSATINYVLWSRYFYDAWLVGIIVNGCFAVLTIGTVIFYIWLSKKNRKHFTQTAATSALSERYQTAENIRHLRAIKQNASVNLVANSLIVIFNTLFLCIQFQGWGKTWEKRLDGVWNITFSLECILLPLPFLHVTGRLKKIKCSVRRFLNVNTTNDSQTVASFELTKLPPVATIKSVTGQQVPLTGTQTDYFKMFDKSWETGPTPVEQKK</sequence>
<reference evidence="4" key="2">
    <citation type="submission" date="2020-10" db="UniProtKB">
        <authorList>
            <consortium name="WormBaseParasite"/>
        </authorList>
    </citation>
    <scope>IDENTIFICATION</scope>
</reference>